<name>A0ABY6B088_9BURK</name>
<gene>
    <name evidence="3" type="ORF">N4261_01310</name>
</gene>
<evidence type="ECO:0000313" key="3">
    <source>
        <dbReference type="EMBL" id="UXH78607.1"/>
    </source>
</evidence>
<evidence type="ECO:0000259" key="2">
    <source>
        <dbReference type="Pfam" id="PF00582"/>
    </source>
</evidence>
<dbReference type="PANTHER" id="PTHR46268:SF6">
    <property type="entry name" value="UNIVERSAL STRESS PROTEIN UP12"/>
    <property type="match status" value="1"/>
</dbReference>
<organism evidence="3 4">
    <name type="scientific">Roseateles amylovorans</name>
    <dbReference type="NCBI Taxonomy" id="2978473"/>
    <lineage>
        <taxon>Bacteria</taxon>
        <taxon>Pseudomonadati</taxon>
        <taxon>Pseudomonadota</taxon>
        <taxon>Betaproteobacteria</taxon>
        <taxon>Burkholderiales</taxon>
        <taxon>Sphaerotilaceae</taxon>
        <taxon>Roseateles</taxon>
    </lineage>
</organism>
<evidence type="ECO:0000256" key="1">
    <source>
        <dbReference type="ARBA" id="ARBA00008791"/>
    </source>
</evidence>
<dbReference type="CDD" id="cd00293">
    <property type="entry name" value="USP-like"/>
    <property type="match status" value="1"/>
</dbReference>
<dbReference type="SUPFAM" id="SSF52402">
    <property type="entry name" value="Adenine nucleotide alpha hydrolases-like"/>
    <property type="match status" value="1"/>
</dbReference>
<sequence length="140" mass="14973">MKILVAVDGSVYSKRMLAYLAAHDEWLGGAHEYTIAHVVAAIPPRAAAVLDKSVVAGYYTDEAEKVLKPIRSFMEKHGIVAKYVVKTGHASEALSAVAQKGKYDLLMMGSHGHTALGKLVLGSVATKVMANCDVPVLLIR</sequence>
<reference evidence="3" key="1">
    <citation type="submission" date="2022-10" db="EMBL/GenBank/DDBJ databases">
        <title>Characterization and whole genome sequencing of a new Roseateles species, isolated from fresh water.</title>
        <authorList>
            <person name="Guliayeva D.Y."/>
            <person name="Akhremchuk A.E."/>
            <person name="Sikolenko M.A."/>
            <person name="Valentovich L.N."/>
            <person name="Sidarenka A.V."/>
        </authorList>
    </citation>
    <scope>NUCLEOTIDE SEQUENCE</scope>
    <source>
        <strain evidence="3">BIM B-1768</strain>
    </source>
</reference>
<keyword evidence="4" id="KW-1185">Reference proteome</keyword>
<dbReference type="Pfam" id="PF00582">
    <property type="entry name" value="Usp"/>
    <property type="match status" value="1"/>
</dbReference>
<accession>A0ABY6B088</accession>
<dbReference type="InterPro" id="IPR014729">
    <property type="entry name" value="Rossmann-like_a/b/a_fold"/>
</dbReference>
<feature type="domain" description="UspA" evidence="2">
    <location>
        <begin position="2"/>
        <end position="140"/>
    </location>
</feature>
<dbReference type="Gene3D" id="3.40.50.620">
    <property type="entry name" value="HUPs"/>
    <property type="match status" value="1"/>
</dbReference>
<dbReference type="InterPro" id="IPR006015">
    <property type="entry name" value="Universal_stress_UspA"/>
</dbReference>
<comment type="similarity">
    <text evidence="1">Belongs to the universal stress protein A family.</text>
</comment>
<dbReference type="EMBL" id="CP104562">
    <property type="protein sequence ID" value="UXH78607.1"/>
    <property type="molecule type" value="Genomic_DNA"/>
</dbReference>
<dbReference type="Proteomes" id="UP001064933">
    <property type="component" value="Chromosome"/>
</dbReference>
<protein>
    <submittedName>
        <fullName evidence="3">Universal stress protein</fullName>
    </submittedName>
</protein>
<dbReference type="InterPro" id="IPR006016">
    <property type="entry name" value="UspA"/>
</dbReference>
<dbReference type="RefSeq" id="WP_261758438.1">
    <property type="nucleotide sequence ID" value="NZ_CP104562.2"/>
</dbReference>
<evidence type="ECO:0000313" key="4">
    <source>
        <dbReference type="Proteomes" id="UP001064933"/>
    </source>
</evidence>
<dbReference type="PRINTS" id="PR01438">
    <property type="entry name" value="UNVRSLSTRESS"/>
</dbReference>
<dbReference type="PANTHER" id="PTHR46268">
    <property type="entry name" value="STRESS RESPONSE PROTEIN NHAX"/>
    <property type="match status" value="1"/>
</dbReference>
<proteinExistence type="inferred from homology"/>